<evidence type="ECO:0000313" key="3">
    <source>
        <dbReference type="Proteomes" id="UP000722791"/>
    </source>
</evidence>
<dbReference type="Proteomes" id="UP000722791">
    <property type="component" value="Unassembled WGS sequence"/>
</dbReference>
<reference evidence="2" key="1">
    <citation type="journal article" date="2021" name="Proc. Natl. Acad. Sci. U.S.A.">
        <title>Three genomes in the algal genus Volvox reveal the fate of a haploid sex-determining region after a transition to homothallism.</title>
        <authorList>
            <person name="Yamamoto K."/>
            <person name="Hamaji T."/>
            <person name="Kawai-Toyooka H."/>
            <person name="Matsuzaki R."/>
            <person name="Takahashi F."/>
            <person name="Nishimura Y."/>
            <person name="Kawachi M."/>
            <person name="Noguchi H."/>
            <person name="Minakuchi Y."/>
            <person name="Umen J.G."/>
            <person name="Toyoda A."/>
            <person name="Nozaki H."/>
        </authorList>
    </citation>
    <scope>NUCLEOTIDE SEQUENCE</scope>
    <source>
        <strain evidence="2">NIES-3785</strain>
    </source>
</reference>
<feature type="chain" id="PRO_5035249376" evidence="1">
    <location>
        <begin position="31"/>
        <end position="202"/>
    </location>
</feature>
<sequence>MEILRFRNAPALAALLSCSRLTALPAPVLARLTALAAEWGVPSRHSGGLYGRLARQIVARAWINSDMVGDRTSTVAKDIILQGASADAPAAENLAAAAAATADEVAEIPQLDTFAKESWERQLPSQSWRTDLSSLEREAEQWQASHRRPEDVCGPAELARVLLALAKVCLCAFVCLYVRVYLSCVYVVLVQAMEASPGMILL</sequence>
<evidence type="ECO:0000313" key="2">
    <source>
        <dbReference type="EMBL" id="GIL97559.1"/>
    </source>
</evidence>
<organism evidence="2 3">
    <name type="scientific">Volvox reticuliferus</name>
    <dbReference type="NCBI Taxonomy" id="1737510"/>
    <lineage>
        <taxon>Eukaryota</taxon>
        <taxon>Viridiplantae</taxon>
        <taxon>Chlorophyta</taxon>
        <taxon>core chlorophytes</taxon>
        <taxon>Chlorophyceae</taxon>
        <taxon>CS clade</taxon>
        <taxon>Chlamydomonadales</taxon>
        <taxon>Volvocaceae</taxon>
        <taxon>Volvox</taxon>
    </lineage>
</organism>
<name>A0A8J4D882_9CHLO</name>
<comment type="caution">
    <text evidence="2">The sequence shown here is derived from an EMBL/GenBank/DDBJ whole genome shotgun (WGS) entry which is preliminary data.</text>
</comment>
<gene>
    <name evidence="2" type="ORF">Vretimale_3194</name>
</gene>
<dbReference type="PROSITE" id="PS51257">
    <property type="entry name" value="PROKAR_LIPOPROTEIN"/>
    <property type="match status" value="1"/>
</dbReference>
<proteinExistence type="predicted"/>
<evidence type="ECO:0000256" key="1">
    <source>
        <dbReference type="SAM" id="SignalP"/>
    </source>
</evidence>
<feature type="signal peptide" evidence="1">
    <location>
        <begin position="1"/>
        <end position="30"/>
    </location>
</feature>
<keyword evidence="1" id="KW-0732">Signal</keyword>
<accession>A0A8J4D882</accession>
<protein>
    <submittedName>
        <fullName evidence="2">Uncharacterized protein</fullName>
    </submittedName>
</protein>
<dbReference type="EMBL" id="BNCQ01000004">
    <property type="protein sequence ID" value="GIL97559.1"/>
    <property type="molecule type" value="Genomic_DNA"/>
</dbReference>
<dbReference type="AlphaFoldDB" id="A0A8J4D882"/>